<dbReference type="AlphaFoldDB" id="A0A0E9W6K4"/>
<organism evidence="1">
    <name type="scientific">Anguilla anguilla</name>
    <name type="common">European freshwater eel</name>
    <name type="synonym">Muraena anguilla</name>
    <dbReference type="NCBI Taxonomy" id="7936"/>
    <lineage>
        <taxon>Eukaryota</taxon>
        <taxon>Metazoa</taxon>
        <taxon>Chordata</taxon>
        <taxon>Craniata</taxon>
        <taxon>Vertebrata</taxon>
        <taxon>Euteleostomi</taxon>
        <taxon>Actinopterygii</taxon>
        <taxon>Neopterygii</taxon>
        <taxon>Teleostei</taxon>
        <taxon>Anguilliformes</taxon>
        <taxon>Anguillidae</taxon>
        <taxon>Anguilla</taxon>
    </lineage>
</organism>
<dbReference type="EMBL" id="GBXM01023469">
    <property type="protein sequence ID" value="JAH85108.1"/>
    <property type="molecule type" value="Transcribed_RNA"/>
</dbReference>
<reference evidence="1" key="2">
    <citation type="journal article" date="2015" name="Fish Shellfish Immunol.">
        <title>Early steps in the European eel (Anguilla anguilla)-Vibrio vulnificus interaction in the gills: Role of the RtxA13 toxin.</title>
        <authorList>
            <person name="Callol A."/>
            <person name="Pajuelo D."/>
            <person name="Ebbesson L."/>
            <person name="Teles M."/>
            <person name="MacKenzie S."/>
            <person name="Amaro C."/>
        </authorList>
    </citation>
    <scope>NUCLEOTIDE SEQUENCE</scope>
</reference>
<evidence type="ECO:0000313" key="1">
    <source>
        <dbReference type="EMBL" id="JAH85108.1"/>
    </source>
</evidence>
<proteinExistence type="predicted"/>
<name>A0A0E9W6K4_ANGAN</name>
<sequence>MVTPSMETSTTVLFFGADADKYCQAKYRLQSLNFS</sequence>
<reference evidence="1" key="1">
    <citation type="submission" date="2014-11" db="EMBL/GenBank/DDBJ databases">
        <authorList>
            <person name="Amaro Gonzalez C."/>
        </authorList>
    </citation>
    <scope>NUCLEOTIDE SEQUENCE</scope>
</reference>
<protein>
    <submittedName>
        <fullName evidence="1">Uncharacterized protein</fullName>
    </submittedName>
</protein>
<accession>A0A0E9W6K4</accession>